<protein>
    <submittedName>
        <fullName evidence="1">Uncharacterized protein</fullName>
    </submittedName>
</protein>
<proteinExistence type="predicted"/>
<accession>A0ABW1NFD0</accession>
<evidence type="ECO:0000313" key="2">
    <source>
        <dbReference type="Proteomes" id="UP001596137"/>
    </source>
</evidence>
<comment type="caution">
    <text evidence="1">The sequence shown here is derived from an EMBL/GenBank/DDBJ whole genome shotgun (WGS) entry which is preliminary data.</text>
</comment>
<keyword evidence="2" id="KW-1185">Reference proteome</keyword>
<dbReference type="RefSeq" id="WP_380747837.1">
    <property type="nucleotide sequence ID" value="NZ_JBHSRF010000006.1"/>
</dbReference>
<dbReference type="EMBL" id="JBHSRF010000006">
    <property type="protein sequence ID" value="MFC6080742.1"/>
    <property type="molecule type" value="Genomic_DNA"/>
</dbReference>
<name>A0ABW1NFD0_9ACTN</name>
<sequence length="59" mass="6826">MSRILDAFFDPTGTRYGVPTWPWWMAPPHLLTRLRWGPSRVGEWLWKADGTGLNGWQGV</sequence>
<gene>
    <name evidence="1" type="ORF">ACFP1K_06195</name>
</gene>
<evidence type="ECO:0000313" key="1">
    <source>
        <dbReference type="EMBL" id="MFC6080742.1"/>
    </source>
</evidence>
<organism evidence="1 2">
    <name type="scientific">Sphaerisporangium aureirubrum</name>
    <dbReference type="NCBI Taxonomy" id="1544736"/>
    <lineage>
        <taxon>Bacteria</taxon>
        <taxon>Bacillati</taxon>
        <taxon>Actinomycetota</taxon>
        <taxon>Actinomycetes</taxon>
        <taxon>Streptosporangiales</taxon>
        <taxon>Streptosporangiaceae</taxon>
        <taxon>Sphaerisporangium</taxon>
    </lineage>
</organism>
<reference evidence="2" key="1">
    <citation type="journal article" date="2019" name="Int. J. Syst. Evol. Microbiol.">
        <title>The Global Catalogue of Microorganisms (GCM) 10K type strain sequencing project: providing services to taxonomists for standard genome sequencing and annotation.</title>
        <authorList>
            <consortium name="The Broad Institute Genomics Platform"/>
            <consortium name="The Broad Institute Genome Sequencing Center for Infectious Disease"/>
            <person name="Wu L."/>
            <person name="Ma J."/>
        </authorList>
    </citation>
    <scope>NUCLEOTIDE SEQUENCE [LARGE SCALE GENOMIC DNA]</scope>
    <source>
        <strain evidence="2">JCM 30346</strain>
    </source>
</reference>
<dbReference type="Proteomes" id="UP001596137">
    <property type="component" value="Unassembled WGS sequence"/>
</dbReference>